<dbReference type="Gene3D" id="1.25.40.80">
    <property type="match status" value="1"/>
</dbReference>
<dbReference type="KEGG" id="asol:BEN76_00205"/>
<organism evidence="1 2">
    <name type="scientific">Acinetobacter soli</name>
    <dbReference type="NCBI Taxonomy" id="487316"/>
    <lineage>
        <taxon>Bacteria</taxon>
        <taxon>Pseudomonadati</taxon>
        <taxon>Pseudomonadota</taxon>
        <taxon>Gammaproteobacteria</taxon>
        <taxon>Moraxellales</taxon>
        <taxon>Moraxellaceae</taxon>
        <taxon>Acinetobacter</taxon>
    </lineage>
</organism>
<dbReference type="PANTHER" id="PTHR38657">
    <property type="entry name" value="SLR1343 PROTEIN"/>
    <property type="match status" value="1"/>
</dbReference>
<dbReference type="RefSeq" id="WP_076031915.1">
    <property type="nucleotide sequence ID" value="NZ_CP016896.1"/>
</dbReference>
<dbReference type="Gene3D" id="1.10.579.10">
    <property type="entry name" value="DNA Cyclobutane Dipyrimidine Photolyase, subunit A, domain 3"/>
    <property type="match status" value="1"/>
</dbReference>
<accession>A0A1P8EE97</accession>
<dbReference type="InterPro" id="IPR036134">
    <property type="entry name" value="Crypto/Photolyase_FAD-like_sf"/>
</dbReference>
<sequence length="507" mass="59356">MRLGLILGDQLSQQLATLKALDREQDMILMAEVVDEATYVQHHVQKIALLFSAMRHFAKALKQDGWKIQYHVYEAKSPIRSLLDYVEQQQKRLNAEAVVVTHCGEYRLQQQIEQEWPKKLQVPVECLEDDRFFCGLNEFRHWAARYKVLRMEYFYREMRKKTGYLMQHDAPEGGKWNYDHSNRKPWSGKTPLPERLQFKRDAIDDDVIALVKREFKDHLGSLDNFRWATTRSDAQKALAHFIEHMLNDFGDYQDAMVYGSDFMFHSLLSPYLNCGLLSPEEVCEAAEAAYHAGNAPLNAVEGFIRQILGWREYIRGIYWLNMPDYAQENVFNNTRALPAYYWTGKTKMACMSECIRNTLEHAYAHHIQRLMVTGNFALLTGIKPEEICEWYLAVYADAYEWVELPNTLGMVMHADGGLMASKPYAASGNYINKMSDYCKHCHYNVKTKTDHDSCPFNSLYWHFVKRHETFFRSNARMHMVYRSLDKMQDQDKVLAHAEHLLTHLDQL</sequence>
<dbReference type="EMBL" id="CP016896">
    <property type="protein sequence ID" value="APV34530.1"/>
    <property type="molecule type" value="Genomic_DNA"/>
</dbReference>
<dbReference type="GO" id="GO:0016829">
    <property type="term" value="F:lyase activity"/>
    <property type="evidence" value="ECO:0007669"/>
    <property type="project" value="UniProtKB-KW"/>
</dbReference>
<dbReference type="Pfam" id="PF04244">
    <property type="entry name" value="DPRP"/>
    <property type="match status" value="1"/>
</dbReference>
<evidence type="ECO:0000313" key="2">
    <source>
        <dbReference type="Proteomes" id="UP000185674"/>
    </source>
</evidence>
<dbReference type="InterPro" id="IPR014729">
    <property type="entry name" value="Rossmann-like_a/b/a_fold"/>
</dbReference>
<dbReference type="STRING" id="487316.BEN76_00205"/>
<protein>
    <submittedName>
        <fullName evidence="1">Cryptochrome/photolyase family protein</fullName>
    </submittedName>
</protein>
<proteinExistence type="predicted"/>
<dbReference type="SUPFAM" id="SSF48173">
    <property type="entry name" value="Cryptochrome/photolyase FAD-binding domain"/>
    <property type="match status" value="1"/>
</dbReference>
<dbReference type="AlphaFoldDB" id="A0A1P8EE97"/>
<dbReference type="Gene3D" id="3.40.50.620">
    <property type="entry name" value="HUPs"/>
    <property type="match status" value="1"/>
</dbReference>
<gene>
    <name evidence="1" type="ORF">BEN76_00205</name>
</gene>
<dbReference type="InterPro" id="IPR007357">
    <property type="entry name" value="PhrB-like"/>
</dbReference>
<reference evidence="1 2" key="1">
    <citation type="submission" date="2016-08" db="EMBL/GenBank/DDBJ databases">
        <title>Complete genome sequence of Acinetobacter baylyi strain GFJ2.</title>
        <authorList>
            <person name="Tabata M."/>
            <person name="Kuboki S."/>
            <person name="Gibu N."/>
            <person name="Kinouchi Y."/>
            <person name="Vangnai A."/>
            <person name="Kasai D."/>
            <person name="Fukuda M."/>
        </authorList>
    </citation>
    <scope>NUCLEOTIDE SEQUENCE [LARGE SCALE GENOMIC DNA]</scope>
    <source>
        <strain evidence="1 2">GFJ2</strain>
    </source>
</reference>
<dbReference type="Proteomes" id="UP000185674">
    <property type="component" value="Chromosome"/>
</dbReference>
<dbReference type="InterPro" id="IPR052551">
    <property type="entry name" value="UV-DNA_repair_photolyase"/>
</dbReference>
<dbReference type="eggNOG" id="COG3046">
    <property type="taxonomic scope" value="Bacteria"/>
</dbReference>
<name>A0A1P8EE97_9GAMM</name>
<dbReference type="PANTHER" id="PTHR38657:SF1">
    <property type="entry name" value="SLR1343 PROTEIN"/>
    <property type="match status" value="1"/>
</dbReference>
<keyword evidence="1" id="KW-0456">Lyase</keyword>
<evidence type="ECO:0000313" key="1">
    <source>
        <dbReference type="EMBL" id="APV34530.1"/>
    </source>
</evidence>
<dbReference type="Gene3D" id="1.10.10.1710">
    <property type="entry name" value="Deoxyribodipyrimidine photolyase-related"/>
    <property type="match status" value="1"/>
</dbReference>